<protein>
    <recommendedName>
        <fullName evidence="3">Protein kinase domain-containing protein</fullName>
    </recommendedName>
</protein>
<dbReference type="EMBL" id="UYRV01007023">
    <property type="protein sequence ID" value="VDK54231.1"/>
    <property type="molecule type" value="Genomic_DNA"/>
</dbReference>
<dbReference type="Pfam" id="PF07914">
    <property type="entry name" value="DUF1679"/>
    <property type="match status" value="1"/>
</dbReference>
<organism evidence="1 2">
    <name type="scientific">Cylicostephanus goldi</name>
    <name type="common">Nematode worm</name>
    <dbReference type="NCBI Taxonomy" id="71465"/>
    <lineage>
        <taxon>Eukaryota</taxon>
        <taxon>Metazoa</taxon>
        <taxon>Ecdysozoa</taxon>
        <taxon>Nematoda</taxon>
        <taxon>Chromadorea</taxon>
        <taxon>Rhabditida</taxon>
        <taxon>Rhabditina</taxon>
        <taxon>Rhabditomorpha</taxon>
        <taxon>Strongyloidea</taxon>
        <taxon>Strongylidae</taxon>
        <taxon>Cylicostephanus</taxon>
    </lineage>
</organism>
<keyword evidence="2" id="KW-1185">Reference proteome</keyword>
<dbReference type="InterPro" id="IPR012877">
    <property type="entry name" value="Dhs-27"/>
</dbReference>
<name>A0A3P6SJM5_CYLGO</name>
<dbReference type="Proteomes" id="UP000271889">
    <property type="component" value="Unassembled WGS sequence"/>
</dbReference>
<gene>
    <name evidence="1" type="ORF">CGOC_LOCUS2941</name>
</gene>
<evidence type="ECO:0000313" key="2">
    <source>
        <dbReference type="Proteomes" id="UP000271889"/>
    </source>
</evidence>
<sequence length="82" mass="9659">MRMFSEENPLKAYIIMDYIPGNLMYHIFDNFEPQDLLQALRNIAALEAASLKFTEEDKSLFIKDIFSEMFAKVMDEEVSIMR</sequence>
<accession>A0A3P6SJM5</accession>
<dbReference type="OrthoDB" id="5778438at2759"/>
<reference evidence="1 2" key="1">
    <citation type="submission" date="2018-11" db="EMBL/GenBank/DDBJ databases">
        <authorList>
            <consortium name="Pathogen Informatics"/>
        </authorList>
    </citation>
    <scope>NUCLEOTIDE SEQUENCE [LARGE SCALE GENOMIC DNA]</scope>
</reference>
<proteinExistence type="predicted"/>
<evidence type="ECO:0000313" key="1">
    <source>
        <dbReference type="EMBL" id="VDK54231.1"/>
    </source>
</evidence>
<evidence type="ECO:0008006" key="3">
    <source>
        <dbReference type="Google" id="ProtNLM"/>
    </source>
</evidence>
<dbReference type="AlphaFoldDB" id="A0A3P6SJM5"/>